<dbReference type="InterPro" id="IPR002575">
    <property type="entry name" value="Aminoglycoside_PTrfase"/>
</dbReference>
<organism evidence="2 3">
    <name type="scientific">Pyrenophora tritici-repentis</name>
    <dbReference type="NCBI Taxonomy" id="45151"/>
    <lineage>
        <taxon>Eukaryota</taxon>
        <taxon>Fungi</taxon>
        <taxon>Dikarya</taxon>
        <taxon>Ascomycota</taxon>
        <taxon>Pezizomycotina</taxon>
        <taxon>Dothideomycetes</taxon>
        <taxon>Pleosporomycetidae</taxon>
        <taxon>Pleosporales</taxon>
        <taxon>Pleosporineae</taxon>
        <taxon>Pleosporaceae</taxon>
        <taxon>Pyrenophora</taxon>
    </lineage>
</organism>
<evidence type="ECO:0000313" key="2">
    <source>
        <dbReference type="EMBL" id="KAI1515628.1"/>
    </source>
</evidence>
<dbReference type="Gene3D" id="3.90.1200.10">
    <property type="match status" value="1"/>
</dbReference>
<dbReference type="Pfam" id="PF01636">
    <property type="entry name" value="APH"/>
    <property type="match status" value="1"/>
</dbReference>
<comment type="caution">
    <text evidence="2">The sequence shown here is derived from an EMBL/GenBank/DDBJ whole genome shotgun (WGS) entry which is preliminary data.</text>
</comment>
<keyword evidence="3" id="KW-1185">Reference proteome</keyword>
<gene>
    <name evidence="2" type="ORF">Ptr86124_005629</name>
</gene>
<name>A0A2W1HFW8_9PLEO</name>
<protein>
    <submittedName>
        <fullName evidence="2">Phosphotransferase enzyme protein</fullName>
    </submittedName>
</protein>
<proteinExistence type="predicted"/>
<dbReference type="PANTHER" id="PTHR21310:SF56">
    <property type="entry name" value="AMINOGLYCOSIDE PHOSPHOTRANSFERASE DOMAIN-CONTAINING PROTEIN"/>
    <property type="match status" value="1"/>
</dbReference>
<sequence>MASKSNIVMTFFPALARGSPTARRPSLVSISMSNMPPVSTSNAAATTDSRSGNAESVSSAGKGLYSEYFCDDNIFDEHGDFRYGGEKALTLKLQVLQLIADKFPGVETEREPTLEMIGQGSFNVVVGVTLHPPKSRNDCNMSVGNKLTKLFTREPLRTFALRLPLDSSGKLDGSTDNNVTRDIVTLQVISSHLSIPVPQVIKYDPRTDNAVGRPFALQTRLAGESLQTLWERLNMPQKLSAMEQVTKMTEKIARCTSPVAGYISESNRDLRSSAIHVDQFNVPTKAEAERRPQFAQPVTRPAPKQTPHEFLIDQCNRWIAYEATFAHDHHSRVLWGKLKKLINALEERKWLGDRFHLAHGDLFPRNILAEITGPSTVKITGIVDWDMASFAPKFVALRAPFWGWMYDEQNEDGAYGDSYREPGQLMKKAFRAAASKEYTEFGLSVESAVGRKLFTVLRYGLIRYGQRELALQLLQQWHMLHPSDHVQTFHLY</sequence>
<dbReference type="InterPro" id="IPR011009">
    <property type="entry name" value="Kinase-like_dom_sf"/>
</dbReference>
<dbReference type="OMA" id="IVDWDMA"/>
<dbReference type="InterPro" id="IPR051678">
    <property type="entry name" value="AGP_Transferase"/>
</dbReference>
<dbReference type="EMBL" id="NRDI02000006">
    <property type="protein sequence ID" value="KAI1515628.1"/>
    <property type="molecule type" value="Genomic_DNA"/>
</dbReference>
<dbReference type="SUPFAM" id="SSF56112">
    <property type="entry name" value="Protein kinase-like (PK-like)"/>
    <property type="match status" value="1"/>
</dbReference>
<dbReference type="OrthoDB" id="10003767at2759"/>
<accession>A0A2W1HFW8</accession>
<dbReference type="PANTHER" id="PTHR21310">
    <property type="entry name" value="AMINOGLYCOSIDE PHOSPHOTRANSFERASE-RELATED-RELATED"/>
    <property type="match status" value="1"/>
</dbReference>
<evidence type="ECO:0000259" key="1">
    <source>
        <dbReference type="Pfam" id="PF01636"/>
    </source>
</evidence>
<feature type="domain" description="Aminoglycoside phosphotransferase" evidence="1">
    <location>
        <begin position="175"/>
        <end position="392"/>
    </location>
</feature>
<reference evidence="3" key="1">
    <citation type="journal article" date="2022" name="Microb. Genom.">
        <title>A global pangenome for the wheat fungal pathogen Pyrenophora tritici-repentis and prediction of effector protein structural homology.</title>
        <authorList>
            <person name="Moolhuijzen P.M."/>
            <person name="See P.T."/>
            <person name="Shi G."/>
            <person name="Powell H.R."/>
            <person name="Cockram J."/>
            <person name="Jorgensen L.N."/>
            <person name="Benslimane H."/>
            <person name="Strelkov S.E."/>
            <person name="Turner J."/>
            <person name="Liu Z."/>
            <person name="Moffat C.S."/>
        </authorList>
    </citation>
    <scope>NUCLEOTIDE SEQUENCE [LARGE SCALE GENOMIC DNA]</scope>
</reference>
<evidence type="ECO:0000313" key="3">
    <source>
        <dbReference type="Proteomes" id="UP000249757"/>
    </source>
</evidence>
<dbReference type="AlphaFoldDB" id="A0A2W1HFW8"/>
<dbReference type="Proteomes" id="UP000249757">
    <property type="component" value="Unassembled WGS sequence"/>
</dbReference>